<reference evidence="1" key="1">
    <citation type="submission" date="2020-03" db="EMBL/GenBank/DDBJ databases">
        <title>The deep terrestrial virosphere.</title>
        <authorList>
            <person name="Holmfeldt K."/>
            <person name="Nilsson E."/>
            <person name="Simone D."/>
            <person name="Lopez-Fernandez M."/>
            <person name="Wu X."/>
            <person name="de Brujin I."/>
            <person name="Lundin D."/>
            <person name="Andersson A."/>
            <person name="Bertilsson S."/>
            <person name="Dopson M."/>
        </authorList>
    </citation>
    <scope>NUCLEOTIDE SEQUENCE</scope>
    <source>
        <strain evidence="3">MM415A00525</strain>
        <strain evidence="2">MM415B00946</strain>
        <strain evidence="1">TM448A01495</strain>
        <strain evidence="4">TM448B00765</strain>
    </source>
</reference>
<protein>
    <recommendedName>
        <fullName evidence="5">HD domain-containing protein</fullName>
    </recommendedName>
</protein>
<evidence type="ECO:0000313" key="3">
    <source>
        <dbReference type="EMBL" id="QJA81531.1"/>
    </source>
</evidence>
<dbReference type="SUPFAM" id="SSF109604">
    <property type="entry name" value="HD-domain/PDEase-like"/>
    <property type="match status" value="1"/>
</dbReference>
<evidence type="ECO:0008006" key="5">
    <source>
        <dbReference type="Google" id="ProtNLM"/>
    </source>
</evidence>
<dbReference type="Gene3D" id="1.10.3210.10">
    <property type="entry name" value="Hypothetical protein af1432"/>
    <property type="match status" value="1"/>
</dbReference>
<sequence>MEDIKVLIDGSLSVLDRQDVLALVNFLDASDFYTAPCSTKFHLACPGGLAQHTYNVMKCASRINQQYENLFNEESIILTAVGHDLCKVNFYQELDELPTDPQMKYLTSLLQKAGIQTPTKLNKAYAGVLIEFMLKEYKTSPDCVMLPPYQHNYIVKDEMPLGHGEKSLYIMQQFINLTIDEALSIRWHMAFFDAGIHFPYPSGYAYQEAIKKSKLVSIIILADIEASNLMEV</sequence>
<gene>
    <name evidence="3" type="ORF">MM415A00525_0034</name>
    <name evidence="2" type="ORF">MM415B00946_0020</name>
    <name evidence="1" type="ORF">TM448A01495_0003</name>
    <name evidence="4" type="ORF">TM448B00765_0017</name>
</gene>
<proteinExistence type="predicted"/>
<evidence type="ECO:0000313" key="2">
    <source>
        <dbReference type="EMBL" id="QJA61427.1"/>
    </source>
</evidence>
<dbReference type="EMBL" id="MT144655">
    <property type="protein sequence ID" value="QJH96545.1"/>
    <property type="molecule type" value="Genomic_DNA"/>
</dbReference>
<dbReference type="EMBL" id="MT142462">
    <property type="protein sequence ID" value="QJA81531.1"/>
    <property type="molecule type" value="Genomic_DNA"/>
</dbReference>
<dbReference type="EMBL" id="MT144156">
    <property type="protein sequence ID" value="QJA49795.1"/>
    <property type="molecule type" value="Genomic_DNA"/>
</dbReference>
<dbReference type="EMBL" id="MT141441">
    <property type="protein sequence ID" value="QJA61427.1"/>
    <property type="molecule type" value="Genomic_DNA"/>
</dbReference>
<evidence type="ECO:0000313" key="1">
    <source>
        <dbReference type="EMBL" id="QJA49795.1"/>
    </source>
</evidence>
<dbReference type="AlphaFoldDB" id="A0A6H1ZR90"/>
<organism evidence="1">
    <name type="scientific">viral metagenome</name>
    <dbReference type="NCBI Taxonomy" id="1070528"/>
    <lineage>
        <taxon>unclassified sequences</taxon>
        <taxon>metagenomes</taxon>
        <taxon>organismal metagenomes</taxon>
    </lineage>
</organism>
<evidence type="ECO:0000313" key="4">
    <source>
        <dbReference type="EMBL" id="QJH96545.1"/>
    </source>
</evidence>
<name>A0A6H1ZR90_9ZZZZ</name>
<accession>A0A6H1ZR90</accession>